<dbReference type="OrthoDB" id="9805194at2"/>
<accession>A0A2I2KLQ6</accession>
<evidence type="ECO:0000313" key="2">
    <source>
        <dbReference type="EMBL" id="SNQ46592.1"/>
    </source>
</evidence>
<gene>
    <name evidence="2" type="ORF">FRACA_1470009</name>
</gene>
<evidence type="ECO:0000313" key="3">
    <source>
        <dbReference type="Proteomes" id="UP000234331"/>
    </source>
</evidence>
<protein>
    <submittedName>
        <fullName evidence="2">Uncharacterized protein</fullName>
    </submittedName>
</protein>
<dbReference type="RefSeq" id="WP_101830585.1">
    <property type="nucleotide sequence ID" value="NZ_FZMO01000054.1"/>
</dbReference>
<sequence length="94" mass="10530">MLVVLATYTVDDVISMDWSPASAYAQALERKRRDHPRHGDAWSAEEDDQLRQEHEAGWTVRTMVDSHQRGRGAIESRLVKLGLEGPEPSSPTSS</sequence>
<dbReference type="EMBL" id="FZMO01000054">
    <property type="protein sequence ID" value="SNQ46592.1"/>
    <property type="molecule type" value="Genomic_DNA"/>
</dbReference>
<reference evidence="2 3" key="1">
    <citation type="submission" date="2017-06" db="EMBL/GenBank/DDBJ databases">
        <authorList>
            <person name="Kim H.J."/>
            <person name="Triplett B.A."/>
        </authorList>
    </citation>
    <scope>NUCLEOTIDE SEQUENCE [LARGE SCALE GENOMIC DNA]</scope>
    <source>
        <strain evidence="2">FRACA_ARgP5</strain>
    </source>
</reference>
<evidence type="ECO:0000256" key="1">
    <source>
        <dbReference type="SAM" id="MobiDB-lite"/>
    </source>
</evidence>
<dbReference type="Proteomes" id="UP000234331">
    <property type="component" value="Unassembled WGS sequence"/>
</dbReference>
<organism evidence="2 3">
    <name type="scientific">Frankia canadensis</name>
    <dbReference type="NCBI Taxonomy" id="1836972"/>
    <lineage>
        <taxon>Bacteria</taxon>
        <taxon>Bacillati</taxon>
        <taxon>Actinomycetota</taxon>
        <taxon>Actinomycetes</taxon>
        <taxon>Frankiales</taxon>
        <taxon>Frankiaceae</taxon>
        <taxon>Frankia</taxon>
    </lineage>
</organism>
<keyword evidence="3" id="KW-1185">Reference proteome</keyword>
<name>A0A2I2KLQ6_9ACTN</name>
<proteinExistence type="predicted"/>
<dbReference type="AlphaFoldDB" id="A0A2I2KLQ6"/>
<feature type="region of interest" description="Disordered" evidence="1">
    <location>
        <begin position="32"/>
        <end position="51"/>
    </location>
</feature>